<keyword evidence="2" id="KW-1185">Reference proteome</keyword>
<sequence length="35" mass="4095">MPGFQNRILDESQSDLFNVRDLESGLGYDRYVIVF</sequence>
<dbReference type="EMBL" id="OX458333">
    <property type="protein sequence ID" value="CAI8864553.1"/>
    <property type="molecule type" value="Genomic_DNA"/>
</dbReference>
<reference evidence="1 2" key="1">
    <citation type="submission" date="2023-03" db="EMBL/GenBank/DDBJ databases">
        <authorList>
            <person name="Pearce D."/>
        </authorList>
    </citation>
    <scope>NUCLEOTIDE SEQUENCE [LARGE SCALE GENOMIC DNA]</scope>
    <source>
        <strain evidence="1">Msz</strain>
    </source>
</reference>
<accession>A0ABN8X445</accession>
<evidence type="ECO:0000313" key="1">
    <source>
        <dbReference type="EMBL" id="CAI8864553.1"/>
    </source>
</evidence>
<name>A0ABN8X445_9GAMM</name>
<protein>
    <submittedName>
        <fullName evidence="1">Uncharacterized protein</fullName>
    </submittedName>
</protein>
<proteinExistence type="predicted"/>
<gene>
    <name evidence="1" type="ORF">MSZNOR_2757</name>
</gene>
<organism evidence="1 2">
    <name type="scientific">Methylocaldum szegediense</name>
    <dbReference type="NCBI Taxonomy" id="73780"/>
    <lineage>
        <taxon>Bacteria</taxon>
        <taxon>Pseudomonadati</taxon>
        <taxon>Pseudomonadota</taxon>
        <taxon>Gammaproteobacteria</taxon>
        <taxon>Methylococcales</taxon>
        <taxon>Methylococcaceae</taxon>
        <taxon>Methylocaldum</taxon>
    </lineage>
</organism>
<dbReference type="Proteomes" id="UP001162030">
    <property type="component" value="Chromosome"/>
</dbReference>
<evidence type="ECO:0000313" key="2">
    <source>
        <dbReference type="Proteomes" id="UP001162030"/>
    </source>
</evidence>